<dbReference type="GO" id="GO:0015562">
    <property type="term" value="F:efflux transmembrane transporter activity"/>
    <property type="evidence" value="ECO:0007669"/>
    <property type="project" value="TreeGrafter"/>
</dbReference>
<dbReference type="Pfam" id="PF25954">
    <property type="entry name" value="Beta-barrel_RND_2"/>
    <property type="match status" value="1"/>
</dbReference>
<dbReference type="GO" id="GO:1990281">
    <property type="term" value="C:efflux pump complex"/>
    <property type="evidence" value="ECO:0007669"/>
    <property type="project" value="TreeGrafter"/>
</dbReference>
<evidence type="ECO:0000313" key="4">
    <source>
        <dbReference type="EMBL" id="SDW37135.1"/>
    </source>
</evidence>
<gene>
    <name evidence="4" type="ORF">SAMN05444336_101841</name>
</gene>
<dbReference type="STRING" id="356660.SAMN05444336_101841"/>
<dbReference type="OrthoDB" id="9806939at2"/>
<keyword evidence="5" id="KW-1185">Reference proteome</keyword>
<evidence type="ECO:0000256" key="1">
    <source>
        <dbReference type="ARBA" id="ARBA00009477"/>
    </source>
</evidence>
<evidence type="ECO:0000259" key="2">
    <source>
        <dbReference type="Pfam" id="PF25917"/>
    </source>
</evidence>
<dbReference type="InterPro" id="IPR006143">
    <property type="entry name" value="RND_pump_MFP"/>
</dbReference>
<dbReference type="Gene3D" id="2.40.30.170">
    <property type="match status" value="1"/>
</dbReference>
<comment type="similarity">
    <text evidence="1">Belongs to the membrane fusion protein (MFP) (TC 8.A.1) family.</text>
</comment>
<accession>A0A1H2T0A5</accession>
<reference evidence="4 5" key="1">
    <citation type="submission" date="2016-10" db="EMBL/GenBank/DDBJ databases">
        <authorList>
            <person name="de Groot N.N."/>
        </authorList>
    </citation>
    <scope>NUCLEOTIDE SEQUENCE [LARGE SCALE GENOMIC DNA]</scope>
    <source>
        <strain evidence="4 5">DSM 17890</strain>
    </source>
</reference>
<name>A0A1H2T0A5_9RHOB</name>
<dbReference type="PANTHER" id="PTHR30469:SF29">
    <property type="entry name" value="BLR2860 PROTEIN"/>
    <property type="match status" value="1"/>
</dbReference>
<evidence type="ECO:0000259" key="3">
    <source>
        <dbReference type="Pfam" id="PF25954"/>
    </source>
</evidence>
<dbReference type="InterPro" id="IPR058792">
    <property type="entry name" value="Beta-barrel_RND_2"/>
</dbReference>
<dbReference type="PANTHER" id="PTHR30469">
    <property type="entry name" value="MULTIDRUG RESISTANCE PROTEIN MDTA"/>
    <property type="match status" value="1"/>
</dbReference>
<feature type="domain" description="CusB-like beta-barrel" evidence="3">
    <location>
        <begin position="227"/>
        <end position="291"/>
    </location>
</feature>
<feature type="domain" description="Multidrug resistance protein MdtA-like barrel-sandwich hybrid" evidence="2">
    <location>
        <begin position="90"/>
        <end position="213"/>
    </location>
</feature>
<evidence type="ECO:0000313" key="5">
    <source>
        <dbReference type="Proteomes" id="UP000199118"/>
    </source>
</evidence>
<organism evidence="4 5">
    <name type="scientific">Albimonas donghaensis</name>
    <dbReference type="NCBI Taxonomy" id="356660"/>
    <lineage>
        <taxon>Bacteria</taxon>
        <taxon>Pseudomonadati</taxon>
        <taxon>Pseudomonadota</taxon>
        <taxon>Alphaproteobacteria</taxon>
        <taxon>Rhodobacterales</taxon>
        <taxon>Paracoccaceae</taxon>
        <taxon>Albimonas</taxon>
    </lineage>
</organism>
<dbReference type="RefSeq" id="WP_092679840.1">
    <property type="nucleotide sequence ID" value="NZ_FNMZ01000001.1"/>
</dbReference>
<dbReference type="SUPFAM" id="SSF111369">
    <property type="entry name" value="HlyD-like secretion proteins"/>
    <property type="match status" value="1"/>
</dbReference>
<dbReference type="AlphaFoldDB" id="A0A1H2T0A5"/>
<proteinExistence type="inferred from homology"/>
<protein>
    <submittedName>
        <fullName evidence="4">Membrane fusion protein, multidrug efflux system</fullName>
    </submittedName>
</protein>
<dbReference type="InterPro" id="IPR058625">
    <property type="entry name" value="MdtA-like_BSH"/>
</dbReference>
<sequence length="381" mass="39883">MRLLPMLMALAVVVGLYFWIAPGDGDAARAAADDAATPAAAAGADVAAGDGAGAEAAPQTRPVRVVAFRSQAQDVRSAIIMRGRTEAHKLVDLRAQTSGLVISEPLRAGAEVEAGDTLCQLDPGTREAQLAEAEARLAQAEADASAAETLAQRGLTAENTAKARRAALSAAQAALHQVTLDIDRLTIAAPFDGVLETDAAELGALLSMGDVCARVISLDPIDIVGFVPEIDVDRVSEGQEAYARLISGREVAGTVSFVSRSADDTTRTFRVQISVDNPDGTIRDGLTADIAIPMPADRGHFAPQSALTLNDQGMLGVRAVEDGVARFHRVEILREEEGGLWLTGLPEETAIIYVGQEYASDGRPVTPTWEPWTGASRAGAD</sequence>
<dbReference type="Gene3D" id="2.40.50.100">
    <property type="match status" value="1"/>
</dbReference>
<dbReference type="NCBIfam" id="TIGR01730">
    <property type="entry name" value="RND_mfp"/>
    <property type="match status" value="1"/>
</dbReference>
<dbReference type="Gene3D" id="1.10.287.470">
    <property type="entry name" value="Helix hairpin bin"/>
    <property type="match status" value="1"/>
</dbReference>
<dbReference type="Pfam" id="PF25917">
    <property type="entry name" value="BSH_RND"/>
    <property type="match status" value="1"/>
</dbReference>
<dbReference type="EMBL" id="FNMZ01000001">
    <property type="protein sequence ID" value="SDW37135.1"/>
    <property type="molecule type" value="Genomic_DNA"/>
</dbReference>
<dbReference type="Proteomes" id="UP000199118">
    <property type="component" value="Unassembled WGS sequence"/>
</dbReference>